<dbReference type="InterPro" id="IPR013815">
    <property type="entry name" value="ATP_grasp_subdomain_1"/>
</dbReference>
<keyword evidence="1" id="KW-0067">ATP-binding</keyword>
<dbReference type="Gene3D" id="3.40.50.20">
    <property type="match status" value="1"/>
</dbReference>
<dbReference type="InterPro" id="IPR004215">
    <property type="entry name" value="GSHS_N"/>
</dbReference>
<dbReference type="Pfam" id="PF02955">
    <property type="entry name" value="GSH-S_ATP"/>
    <property type="match status" value="1"/>
</dbReference>
<reference evidence="3 4" key="1">
    <citation type="submission" date="2019-10" db="EMBL/GenBank/DDBJ databases">
        <authorList>
            <person name="Dong K."/>
        </authorList>
    </citation>
    <scope>NUCLEOTIDE SEQUENCE [LARGE SCALE GENOMIC DNA]</scope>
    <source>
        <strain evidence="4">dk4302</strain>
    </source>
</reference>
<protein>
    <submittedName>
        <fullName evidence="3">Glutathione synthase</fullName>
    </submittedName>
</protein>
<dbReference type="EMBL" id="CP045652">
    <property type="protein sequence ID" value="QGA25781.1"/>
    <property type="molecule type" value="Genomic_DNA"/>
</dbReference>
<dbReference type="AlphaFoldDB" id="A0A5Q0QA67"/>
<dbReference type="KEGG" id="sphe:GFH32_05355"/>
<dbReference type="GO" id="GO:0046872">
    <property type="term" value="F:metal ion binding"/>
    <property type="evidence" value="ECO:0007669"/>
    <property type="project" value="InterPro"/>
</dbReference>
<dbReference type="RefSeq" id="WP_153510102.1">
    <property type="nucleotide sequence ID" value="NZ_CP045652.1"/>
</dbReference>
<dbReference type="Gene3D" id="3.30.1490.20">
    <property type="entry name" value="ATP-grasp fold, A domain"/>
    <property type="match status" value="1"/>
</dbReference>
<evidence type="ECO:0000259" key="2">
    <source>
        <dbReference type="PROSITE" id="PS50975"/>
    </source>
</evidence>
<keyword evidence="4" id="KW-1185">Reference proteome</keyword>
<gene>
    <name evidence="3" type="ORF">GFH32_05355</name>
</gene>
<dbReference type="InterPro" id="IPR011761">
    <property type="entry name" value="ATP-grasp"/>
</dbReference>
<dbReference type="Proteomes" id="UP000326921">
    <property type="component" value="Chromosome"/>
</dbReference>
<dbReference type="PROSITE" id="PS50975">
    <property type="entry name" value="ATP_GRASP"/>
    <property type="match status" value="1"/>
</dbReference>
<dbReference type="PANTHER" id="PTHR21621">
    <property type="entry name" value="RIBOSOMAL PROTEIN S6 MODIFICATION PROTEIN"/>
    <property type="match status" value="1"/>
</dbReference>
<sequence>MKIAFLINQTHKEEEKFTTTILALKALERNHTVLYIGLADFIYEDEQRVLAHCRVVEPESRVDSGEKLMKYLKDSKKQRIDLADVEVLWLRFDPTLDMINRPWAAASGIQFAQLVKKNGGFVINDPDNLVQANNKLYLENFPKSVRPKTMVTRNHEDVLRFLEEQNNKIILKPLKGSGGKNVFMIKYDERQNLKQTVEAIARDGYVIAQEYLPEAPKGDIRFFMLDGEPLIVDGVFAAVKRVQPENEIRSNIHQGATAQVAEITDDILNLTQQVSQKLKNDNMYLVGLDIVGDKIMEVNVFSPGALYHAIQLGGKDFSGAIIADLEKRVEQFYAAIDAD</sequence>
<dbReference type="Gene3D" id="3.30.470.20">
    <property type="entry name" value="ATP-grasp fold, B domain"/>
    <property type="match status" value="1"/>
</dbReference>
<dbReference type="SUPFAM" id="SSF52440">
    <property type="entry name" value="PreATP-grasp domain"/>
    <property type="match status" value="1"/>
</dbReference>
<dbReference type="PANTHER" id="PTHR21621:SF4">
    <property type="entry name" value="GLUTATHIONE SYNTHETASE"/>
    <property type="match status" value="1"/>
</dbReference>
<evidence type="ECO:0000313" key="3">
    <source>
        <dbReference type="EMBL" id="QGA25781.1"/>
    </source>
</evidence>
<dbReference type="InterPro" id="IPR016185">
    <property type="entry name" value="PreATP-grasp_dom_sf"/>
</dbReference>
<keyword evidence="1" id="KW-0547">Nucleotide-binding</keyword>
<accession>A0A5Q0QA67</accession>
<organism evidence="3 4">
    <name type="scientific">Sphingobacterium zhuxiongii</name>
    <dbReference type="NCBI Taxonomy" id="2662364"/>
    <lineage>
        <taxon>Bacteria</taxon>
        <taxon>Pseudomonadati</taxon>
        <taxon>Bacteroidota</taxon>
        <taxon>Sphingobacteriia</taxon>
        <taxon>Sphingobacteriales</taxon>
        <taxon>Sphingobacteriaceae</taxon>
        <taxon>Sphingobacterium</taxon>
    </lineage>
</organism>
<dbReference type="SUPFAM" id="SSF56059">
    <property type="entry name" value="Glutathione synthetase ATP-binding domain-like"/>
    <property type="match status" value="1"/>
</dbReference>
<dbReference type="GO" id="GO:0005524">
    <property type="term" value="F:ATP binding"/>
    <property type="evidence" value="ECO:0007669"/>
    <property type="project" value="UniProtKB-UniRule"/>
</dbReference>
<dbReference type="GO" id="GO:0004363">
    <property type="term" value="F:glutathione synthase activity"/>
    <property type="evidence" value="ECO:0007669"/>
    <property type="project" value="InterPro"/>
</dbReference>
<feature type="domain" description="ATP-grasp" evidence="2">
    <location>
        <begin position="135"/>
        <end position="326"/>
    </location>
</feature>
<evidence type="ECO:0000256" key="1">
    <source>
        <dbReference type="PROSITE-ProRule" id="PRU00409"/>
    </source>
</evidence>
<dbReference type="GO" id="GO:0005737">
    <property type="term" value="C:cytoplasm"/>
    <property type="evidence" value="ECO:0007669"/>
    <property type="project" value="TreeGrafter"/>
</dbReference>
<dbReference type="InterPro" id="IPR004218">
    <property type="entry name" value="GSHS_ATP-bd"/>
</dbReference>
<dbReference type="Pfam" id="PF02951">
    <property type="entry name" value="GSH-S_N"/>
    <property type="match status" value="1"/>
</dbReference>
<proteinExistence type="predicted"/>
<evidence type="ECO:0000313" key="4">
    <source>
        <dbReference type="Proteomes" id="UP000326921"/>
    </source>
</evidence>
<name>A0A5Q0QA67_9SPHI</name>